<dbReference type="PANTHER" id="PTHR33048">
    <property type="entry name" value="PTH11-LIKE INTEGRAL MEMBRANE PROTEIN (AFU_ORTHOLOGUE AFUA_5G11245)"/>
    <property type="match status" value="1"/>
</dbReference>
<feature type="transmembrane region" description="Helical" evidence="2">
    <location>
        <begin position="56"/>
        <end position="74"/>
    </location>
</feature>
<evidence type="ECO:0000256" key="1">
    <source>
        <dbReference type="SAM" id="MobiDB-lite"/>
    </source>
</evidence>
<dbReference type="PANTHER" id="PTHR33048:SF47">
    <property type="entry name" value="INTEGRAL MEMBRANE PROTEIN-RELATED"/>
    <property type="match status" value="1"/>
</dbReference>
<evidence type="ECO:0000256" key="2">
    <source>
        <dbReference type="SAM" id="Phobius"/>
    </source>
</evidence>
<dbReference type="Proteomes" id="UP000800094">
    <property type="component" value="Unassembled WGS sequence"/>
</dbReference>
<dbReference type="InterPro" id="IPR052337">
    <property type="entry name" value="SAT4-like"/>
</dbReference>
<dbReference type="AlphaFoldDB" id="A0A6A6ICX9"/>
<dbReference type="RefSeq" id="XP_033683071.1">
    <property type="nucleotide sequence ID" value="XM_033832104.1"/>
</dbReference>
<feature type="transmembrane region" description="Helical" evidence="2">
    <location>
        <begin position="235"/>
        <end position="255"/>
    </location>
</feature>
<keyword evidence="2" id="KW-0472">Membrane</keyword>
<proteinExistence type="predicted"/>
<protein>
    <submittedName>
        <fullName evidence="3">Uncharacterized protein</fullName>
    </submittedName>
</protein>
<organism evidence="3 4">
    <name type="scientific">Trematosphaeria pertusa</name>
    <dbReference type="NCBI Taxonomy" id="390896"/>
    <lineage>
        <taxon>Eukaryota</taxon>
        <taxon>Fungi</taxon>
        <taxon>Dikarya</taxon>
        <taxon>Ascomycota</taxon>
        <taxon>Pezizomycotina</taxon>
        <taxon>Dothideomycetes</taxon>
        <taxon>Pleosporomycetidae</taxon>
        <taxon>Pleosporales</taxon>
        <taxon>Massarineae</taxon>
        <taxon>Trematosphaeriaceae</taxon>
        <taxon>Trematosphaeria</taxon>
    </lineage>
</organism>
<accession>A0A6A6ICX9</accession>
<feature type="transmembrane region" description="Helical" evidence="2">
    <location>
        <begin position="147"/>
        <end position="169"/>
    </location>
</feature>
<keyword evidence="4" id="KW-1185">Reference proteome</keyword>
<keyword evidence="2" id="KW-1133">Transmembrane helix</keyword>
<evidence type="ECO:0000313" key="4">
    <source>
        <dbReference type="Proteomes" id="UP000800094"/>
    </source>
</evidence>
<sequence>MDQQEISITDLMDQLATVKITTFKAVTGLFFALSILSVIGRIGIRVYARKMPSTDDYFVFFGIVSLTAATGVLYANLNNMYIIQVLYVDPTIAFKVQSDDLMKAISNFMTYQHTSLALMWTATFAVKFSFLAFFWRLIQSVDNIRKYYWFVVGTTFASWLFVCFEPFILCSKFGLESVVSIPILVLRQAKMKTRQKAAVGSFLCLSLVMIALAIARASKMRGIIATDIPYELFLQYLEAAVAILMGSLTAYRTFFVTQRERTKYQERMKKPSYSFKHFPFRRRAHDEVTRDEEGGLPEVPGATMTGMRTFIRRNNRTATQGTMDSHSPQTNLGSESEMDDPQLDQCVSGACVTEPGFVDDSRALSLGHTVSR</sequence>
<keyword evidence="2" id="KW-0812">Transmembrane</keyword>
<feature type="region of interest" description="Disordered" evidence="1">
    <location>
        <begin position="316"/>
        <end position="342"/>
    </location>
</feature>
<feature type="transmembrane region" description="Helical" evidence="2">
    <location>
        <begin position="197"/>
        <end position="215"/>
    </location>
</feature>
<dbReference type="GeneID" id="54585434"/>
<gene>
    <name evidence="3" type="ORF">BU26DRAFT_551462</name>
</gene>
<dbReference type="OrthoDB" id="444631at2759"/>
<feature type="compositionally biased region" description="Polar residues" evidence="1">
    <location>
        <begin position="316"/>
        <end position="334"/>
    </location>
</feature>
<name>A0A6A6ICX9_9PLEO</name>
<reference evidence="3" key="1">
    <citation type="journal article" date="2020" name="Stud. Mycol.">
        <title>101 Dothideomycetes genomes: a test case for predicting lifestyles and emergence of pathogens.</title>
        <authorList>
            <person name="Haridas S."/>
            <person name="Albert R."/>
            <person name="Binder M."/>
            <person name="Bloem J."/>
            <person name="Labutti K."/>
            <person name="Salamov A."/>
            <person name="Andreopoulos B."/>
            <person name="Baker S."/>
            <person name="Barry K."/>
            <person name="Bills G."/>
            <person name="Bluhm B."/>
            <person name="Cannon C."/>
            <person name="Castanera R."/>
            <person name="Culley D."/>
            <person name="Daum C."/>
            <person name="Ezra D."/>
            <person name="Gonzalez J."/>
            <person name="Henrissat B."/>
            <person name="Kuo A."/>
            <person name="Liang C."/>
            <person name="Lipzen A."/>
            <person name="Lutzoni F."/>
            <person name="Magnuson J."/>
            <person name="Mondo S."/>
            <person name="Nolan M."/>
            <person name="Ohm R."/>
            <person name="Pangilinan J."/>
            <person name="Park H.-J."/>
            <person name="Ramirez L."/>
            <person name="Alfaro M."/>
            <person name="Sun H."/>
            <person name="Tritt A."/>
            <person name="Yoshinaga Y."/>
            <person name="Zwiers L.-H."/>
            <person name="Turgeon B."/>
            <person name="Goodwin S."/>
            <person name="Spatafora J."/>
            <person name="Crous P."/>
            <person name="Grigoriev I."/>
        </authorList>
    </citation>
    <scope>NUCLEOTIDE SEQUENCE</scope>
    <source>
        <strain evidence="3">CBS 122368</strain>
    </source>
</reference>
<feature type="transmembrane region" description="Helical" evidence="2">
    <location>
        <begin position="116"/>
        <end position="135"/>
    </location>
</feature>
<feature type="transmembrane region" description="Helical" evidence="2">
    <location>
        <begin position="20"/>
        <end position="44"/>
    </location>
</feature>
<evidence type="ECO:0000313" key="3">
    <source>
        <dbReference type="EMBL" id="KAF2248067.1"/>
    </source>
</evidence>
<dbReference type="EMBL" id="ML987196">
    <property type="protein sequence ID" value="KAF2248067.1"/>
    <property type="molecule type" value="Genomic_DNA"/>
</dbReference>